<feature type="region of interest" description="Disordered" evidence="1">
    <location>
        <begin position="325"/>
        <end position="420"/>
    </location>
</feature>
<sequence>MRLEIGSVSASATQVTVTGTLMDGDKPVKQQEVIAHVDGAEVGRSGTRGNGAFTISANLGTPLAPGRHTVMVRFNGRGQAGPAATASDFIIGGDEGDAPQAAPEVPVADESSTPAAPATSAPPAPTFTITVGGPEDAHNGEVVELSGKVVDGEGNPAAGVGVSVGDESGEVADSYTLTNDSGGFSTWYSIPEDQPDGELRLTVQVDGSDASSRLSIPISFMELEEEQASEPPAESAEPTPTAGSEPQAPAASRSSTEEAEAPAASGTVEAQAGAGPMTVFFAALIGVSAVAVVVLTVMVARAVFGRRRRGSSVALAILDDEELIVGPEDGDEPTQRYEPVEEEELELAQPTESYSVDDEWLRRPDAPVDATTDVPSEPTPPAGSGPSRTYSEWARGEAPAQDDPAPFEAPPRPRRGLPAD</sequence>
<evidence type="ECO:0000313" key="4">
    <source>
        <dbReference type="Proteomes" id="UP000188235"/>
    </source>
</evidence>
<keyword evidence="4" id="KW-1185">Reference proteome</keyword>
<evidence type="ECO:0000256" key="2">
    <source>
        <dbReference type="SAM" id="Phobius"/>
    </source>
</evidence>
<feature type="transmembrane region" description="Helical" evidence="2">
    <location>
        <begin position="279"/>
        <end position="304"/>
    </location>
</feature>
<feature type="region of interest" description="Disordered" evidence="1">
    <location>
        <begin position="223"/>
        <end position="269"/>
    </location>
</feature>
<reference evidence="3 4" key="1">
    <citation type="journal article" date="2008" name="Int. J. Syst. Evol. Microbiol.">
        <title>Tessaracoccus flavescens sp. nov., isolated from marine sediment.</title>
        <authorList>
            <person name="Lee D.W."/>
            <person name="Lee S.D."/>
        </authorList>
    </citation>
    <scope>NUCLEOTIDE SEQUENCE [LARGE SCALE GENOMIC DNA]</scope>
    <source>
        <strain evidence="3 4">SST-39T</strain>
    </source>
</reference>
<dbReference type="AlphaFoldDB" id="A0A1Q2CYG2"/>
<dbReference type="Proteomes" id="UP000188235">
    <property type="component" value="Chromosome"/>
</dbReference>
<feature type="compositionally biased region" description="Low complexity" evidence="1">
    <location>
        <begin position="229"/>
        <end position="254"/>
    </location>
</feature>
<protein>
    <submittedName>
        <fullName evidence="3">Uncharacterized protein</fullName>
    </submittedName>
</protein>
<evidence type="ECO:0000313" key="3">
    <source>
        <dbReference type="EMBL" id="AQP51140.1"/>
    </source>
</evidence>
<keyword evidence="2" id="KW-0812">Transmembrane</keyword>
<dbReference type="STRING" id="399497.BW733_10170"/>
<evidence type="ECO:0000256" key="1">
    <source>
        <dbReference type="SAM" id="MobiDB-lite"/>
    </source>
</evidence>
<name>A0A1Q2CYG2_9ACTN</name>
<accession>A0A1Q2CYG2</accession>
<keyword evidence="2" id="KW-1133">Transmembrane helix</keyword>
<gene>
    <name evidence="3" type="ORF">BW733_10170</name>
</gene>
<keyword evidence="2" id="KW-0472">Membrane</keyword>
<dbReference type="EMBL" id="CP019607">
    <property type="protein sequence ID" value="AQP51140.1"/>
    <property type="molecule type" value="Genomic_DNA"/>
</dbReference>
<dbReference type="KEGG" id="tfa:BW733_10170"/>
<proteinExistence type="predicted"/>
<feature type="region of interest" description="Disordered" evidence="1">
    <location>
        <begin position="95"/>
        <end position="139"/>
    </location>
</feature>
<organism evidence="3 4">
    <name type="scientific">Tessaracoccus flavescens</name>
    <dbReference type="NCBI Taxonomy" id="399497"/>
    <lineage>
        <taxon>Bacteria</taxon>
        <taxon>Bacillati</taxon>
        <taxon>Actinomycetota</taxon>
        <taxon>Actinomycetes</taxon>
        <taxon>Propionibacteriales</taxon>
        <taxon>Propionibacteriaceae</taxon>
        <taxon>Tessaracoccus</taxon>
    </lineage>
</organism>